<proteinExistence type="predicted"/>
<dbReference type="KEGG" id="vg:24366516"/>
<dbReference type="RefSeq" id="YP_009140402.1">
    <property type="nucleotide sequence ID" value="NC_027120.1"/>
</dbReference>
<keyword evidence="2" id="KW-1185">Reference proteome</keyword>
<organism evidence="1 2">
    <name type="scientific">Lactococcus phage 1358</name>
    <dbReference type="NCBI Taxonomy" id="741942"/>
    <lineage>
        <taxon>Viruses</taxon>
        <taxon>Duplodnaviria</taxon>
        <taxon>Heunggongvirae</taxon>
        <taxon>Uroviricota</taxon>
        <taxon>Caudoviricetes</taxon>
        <taxon>Whiteheadvirus</taxon>
        <taxon>Whiteheadvirus wv1358</taxon>
    </lineage>
</organism>
<evidence type="ECO:0000313" key="2">
    <source>
        <dbReference type="Proteomes" id="UP000207683"/>
    </source>
</evidence>
<sequence>MLQNMAMSDVPLFVSVMYKRQNDATLWEAYLHKYQGELSFADYKAEVMPNEGSGLTSEEKVEQEKEALDYASQFIKFAKPKGESTQ</sequence>
<dbReference type="Proteomes" id="UP000207683">
    <property type="component" value="Segment"/>
</dbReference>
<name>D3W0E6_9CAUD</name>
<dbReference type="EMBL" id="GQ403788">
    <property type="protein sequence ID" value="ADD25712.1"/>
    <property type="molecule type" value="Genomic_DNA"/>
</dbReference>
<protein>
    <submittedName>
        <fullName evidence="1">Uncharacterized protein</fullName>
    </submittedName>
</protein>
<accession>D3W0E6</accession>
<evidence type="ECO:0000313" key="1">
    <source>
        <dbReference type="EMBL" id="ADD25712.1"/>
    </source>
</evidence>
<dbReference type="GeneID" id="24366516"/>
<reference evidence="1 2" key="1">
    <citation type="journal article" date="2010" name="Appl. Environ. Microbiol.">
        <title>Genome organization and characterization of the virulent lactococcal phage 1358 and its similarities to Listeria phages.</title>
        <authorList>
            <person name="Dupuis M.E."/>
            <person name="Moineau S."/>
        </authorList>
    </citation>
    <scope>NUCLEOTIDE SEQUENCE [LARGE SCALE GENOMIC DNA]</scope>
</reference>